<reference evidence="1" key="1">
    <citation type="submission" date="2020-07" db="EMBL/GenBank/DDBJ databases">
        <title>Ethylene signaling mediates host invasion by parasitic plants.</title>
        <authorList>
            <person name="Yoshida S."/>
        </authorList>
    </citation>
    <scope>NUCLEOTIDE SEQUENCE</scope>
    <source>
        <strain evidence="1">Okayama</strain>
    </source>
</reference>
<dbReference type="Gene3D" id="3.30.30.10">
    <property type="entry name" value="Knottin, scorpion toxin-like"/>
    <property type="match status" value="1"/>
</dbReference>
<keyword evidence="2" id="KW-1185">Reference proteome</keyword>
<sequence length="106" mass="12093">MGKRYRYMKCGNIFLVQNVCDSIIRRQGRKIDRWAAWVQLHIVKVLKNFRVCPKENLATNFCDVPNGNCVADHGCNATCVNTMHYASGVCELGPRPRKCTCKKICN</sequence>
<dbReference type="AlphaFoldDB" id="A0A830D5V7"/>
<dbReference type="InterPro" id="IPR036574">
    <property type="entry name" value="Scorpion_toxin-like_sf"/>
</dbReference>
<dbReference type="EMBL" id="BMAC01000879">
    <property type="protein sequence ID" value="GFQ03895.1"/>
    <property type="molecule type" value="Genomic_DNA"/>
</dbReference>
<evidence type="ECO:0000313" key="2">
    <source>
        <dbReference type="Proteomes" id="UP000653305"/>
    </source>
</evidence>
<protein>
    <submittedName>
        <fullName evidence="1">Uncharacterized protein</fullName>
    </submittedName>
</protein>
<dbReference type="Proteomes" id="UP000653305">
    <property type="component" value="Unassembled WGS sequence"/>
</dbReference>
<gene>
    <name evidence="1" type="ORF">PHJA_002533300</name>
</gene>
<comment type="caution">
    <text evidence="1">The sequence shown here is derived from an EMBL/GenBank/DDBJ whole genome shotgun (WGS) entry which is preliminary data.</text>
</comment>
<proteinExistence type="predicted"/>
<evidence type="ECO:0000313" key="1">
    <source>
        <dbReference type="EMBL" id="GFQ03895.1"/>
    </source>
</evidence>
<organism evidence="1 2">
    <name type="scientific">Phtheirospermum japonicum</name>
    <dbReference type="NCBI Taxonomy" id="374723"/>
    <lineage>
        <taxon>Eukaryota</taxon>
        <taxon>Viridiplantae</taxon>
        <taxon>Streptophyta</taxon>
        <taxon>Embryophyta</taxon>
        <taxon>Tracheophyta</taxon>
        <taxon>Spermatophyta</taxon>
        <taxon>Magnoliopsida</taxon>
        <taxon>eudicotyledons</taxon>
        <taxon>Gunneridae</taxon>
        <taxon>Pentapetalae</taxon>
        <taxon>asterids</taxon>
        <taxon>lamiids</taxon>
        <taxon>Lamiales</taxon>
        <taxon>Orobanchaceae</taxon>
        <taxon>Orobanchaceae incertae sedis</taxon>
        <taxon>Phtheirospermum</taxon>
    </lineage>
</organism>
<accession>A0A830D5V7</accession>
<name>A0A830D5V7_9LAMI</name>